<gene>
    <name evidence="1" type="ORF">Fmac_007507</name>
</gene>
<accession>A0ABD1MUR9</accession>
<dbReference type="EMBL" id="JBGMDY010000003">
    <property type="protein sequence ID" value="KAL2339567.1"/>
    <property type="molecule type" value="Genomic_DNA"/>
</dbReference>
<proteinExistence type="predicted"/>
<keyword evidence="2" id="KW-1185">Reference proteome</keyword>
<reference evidence="1 2" key="1">
    <citation type="submission" date="2024-08" db="EMBL/GenBank/DDBJ databases">
        <title>Insights into the chromosomal genome structure of Flemingia macrophylla.</title>
        <authorList>
            <person name="Ding Y."/>
            <person name="Zhao Y."/>
            <person name="Bi W."/>
            <person name="Wu M."/>
            <person name="Zhao G."/>
            <person name="Gong Y."/>
            <person name="Li W."/>
            <person name="Zhang P."/>
        </authorList>
    </citation>
    <scope>NUCLEOTIDE SEQUENCE [LARGE SCALE GENOMIC DNA]</scope>
    <source>
        <strain evidence="1">DYQJB</strain>
        <tissue evidence="1">Leaf</tissue>
    </source>
</reference>
<evidence type="ECO:0000313" key="1">
    <source>
        <dbReference type="EMBL" id="KAL2339567.1"/>
    </source>
</evidence>
<dbReference type="Proteomes" id="UP001603857">
    <property type="component" value="Unassembled WGS sequence"/>
</dbReference>
<comment type="caution">
    <text evidence="1">The sequence shown here is derived from an EMBL/GenBank/DDBJ whole genome shotgun (WGS) entry which is preliminary data.</text>
</comment>
<dbReference type="AlphaFoldDB" id="A0ABD1MUR9"/>
<name>A0ABD1MUR9_9FABA</name>
<organism evidence="1 2">
    <name type="scientific">Flemingia macrophylla</name>
    <dbReference type="NCBI Taxonomy" id="520843"/>
    <lineage>
        <taxon>Eukaryota</taxon>
        <taxon>Viridiplantae</taxon>
        <taxon>Streptophyta</taxon>
        <taxon>Embryophyta</taxon>
        <taxon>Tracheophyta</taxon>
        <taxon>Spermatophyta</taxon>
        <taxon>Magnoliopsida</taxon>
        <taxon>eudicotyledons</taxon>
        <taxon>Gunneridae</taxon>
        <taxon>Pentapetalae</taxon>
        <taxon>rosids</taxon>
        <taxon>fabids</taxon>
        <taxon>Fabales</taxon>
        <taxon>Fabaceae</taxon>
        <taxon>Papilionoideae</taxon>
        <taxon>50 kb inversion clade</taxon>
        <taxon>NPAAA clade</taxon>
        <taxon>indigoferoid/millettioid clade</taxon>
        <taxon>Phaseoleae</taxon>
        <taxon>Flemingia</taxon>
    </lineage>
</organism>
<sequence>MPCGSPPPSALPIIQLLFFFRPFNFLSRSSFSAFLFEWKTLMEKNSKLKHIV</sequence>
<protein>
    <submittedName>
        <fullName evidence="1">Uncharacterized protein</fullName>
    </submittedName>
</protein>
<evidence type="ECO:0000313" key="2">
    <source>
        <dbReference type="Proteomes" id="UP001603857"/>
    </source>
</evidence>